<dbReference type="Gene3D" id="3.30.530.20">
    <property type="match status" value="1"/>
</dbReference>
<dbReference type="InterPro" id="IPR023393">
    <property type="entry name" value="START-like_dom_sf"/>
</dbReference>
<name>A0AAJ7SSV1_PETMA</name>
<dbReference type="SMART" id="SM01000">
    <property type="entry name" value="Aha1_N"/>
    <property type="match status" value="1"/>
</dbReference>
<keyword evidence="3" id="KW-1185">Reference proteome</keyword>
<dbReference type="CDD" id="cd08892">
    <property type="entry name" value="SRPBCC_Aha1"/>
    <property type="match status" value="1"/>
</dbReference>
<dbReference type="GO" id="GO:0001671">
    <property type="term" value="F:ATPase activator activity"/>
    <property type="evidence" value="ECO:0007669"/>
    <property type="project" value="InterPro"/>
</dbReference>
<accession>A0AAJ7SSV1</accession>
<dbReference type="SUPFAM" id="SSF103111">
    <property type="entry name" value="Activator of Hsp90 ATPase, Aha1"/>
    <property type="match status" value="1"/>
</dbReference>
<gene>
    <name evidence="4" type="primary">LOC116939563</name>
</gene>
<dbReference type="Pfam" id="PF08327">
    <property type="entry name" value="AHSA1"/>
    <property type="match status" value="1"/>
</dbReference>
<dbReference type="PANTHER" id="PTHR13009">
    <property type="entry name" value="HEAT SHOCK PROTEIN 90 HSP90 CO-CHAPERONE AHA-1"/>
    <property type="match status" value="1"/>
</dbReference>
<evidence type="ECO:0000256" key="1">
    <source>
        <dbReference type="ARBA" id="ARBA00006817"/>
    </source>
</evidence>
<dbReference type="InterPro" id="IPR036338">
    <property type="entry name" value="Aha1"/>
</dbReference>
<evidence type="ECO:0000313" key="3">
    <source>
        <dbReference type="Proteomes" id="UP001318040"/>
    </source>
</evidence>
<dbReference type="Pfam" id="PF09229">
    <property type="entry name" value="Aha1_N"/>
    <property type="match status" value="1"/>
</dbReference>
<dbReference type="AlphaFoldDB" id="A0AAJ7SSV1"/>
<evidence type="ECO:0000259" key="2">
    <source>
        <dbReference type="SMART" id="SM01000"/>
    </source>
</evidence>
<dbReference type="CTD" id="10598"/>
<dbReference type="KEGG" id="pmrn:116939563"/>
<dbReference type="InterPro" id="IPR015310">
    <property type="entry name" value="AHSA1-like_N"/>
</dbReference>
<dbReference type="GeneID" id="116939563"/>
<dbReference type="InterPro" id="IPR013538">
    <property type="entry name" value="ASHA1/2-like_C"/>
</dbReference>
<evidence type="ECO:0000313" key="4">
    <source>
        <dbReference type="RefSeq" id="XP_032804018.1"/>
    </source>
</evidence>
<organism evidence="3 4">
    <name type="scientific">Petromyzon marinus</name>
    <name type="common">Sea lamprey</name>
    <dbReference type="NCBI Taxonomy" id="7757"/>
    <lineage>
        <taxon>Eukaryota</taxon>
        <taxon>Metazoa</taxon>
        <taxon>Chordata</taxon>
        <taxon>Craniata</taxon>
        <taxon>Vertebrata</taxon>
        <taxon>Cyclostomata</taxon>
        <taxon>Hyperoartia</taxon>
        <taxon>Petromyzontiformes</taxon>
        <taxon>Petromyzontidae</taxon>
        <taxon>Petromyzon</taxon>
    </lineage>
</organism>
<dbReference type="SUPFAM" id="SSF55961">
    <property type="entry name" value="Bet v1-like"/>
    <property type="match status" value="1"/>
</dbReference>
<dbReference type="PANTHER" id="PTHR13009:SF4">
    <property type="entry name" value="ACTIVATOR OF 90 KDA HEAT SHOCK PROTEIN ATPASE HOMOLOG 2-RELATED"/>
    <property type="match status" value="1"/>
</dbReference>
<comment type="similarity">
    <text evidence="1">Belongs to the AHA1 family.</text>
</comment>
<dbReference type="Proteomes" id="UP001318040">
    <property type="component" value="Chromosome 6"/>
</dbReference>
<dbReference type="GO" id="GO:0006457">
    <property type="term" value="P:protein folding"/>
    <property type="evidence" value="ECO:0007669"/>
    <property type="project" value="TreeGrafter"/>
</dbReference>
<sequence length="344" mass="38298">MAKWGEGDPRWIVEERADATNVNNWHWTERDVTHWSEMLLKELLLAVKVEGAQGVCEVTEVTRIEGEASCNNRKGKLIVFYEWDIGLAWKGTSKTGVKYNGIVNIPNLSEENDVDDIDVSVSLKSGEPDTDLLQLMRTAGEAGIRKALAAYMSKVKSEFTQGMILPAKDGAPAEKDNGVQAPKLKLDPVKKQGAYGGGSIPKGPGNGGKFETCRVNLSETFTTSPMDLFQVFVRQELVQAFTRAPAEVDPKPGGKFSLLNGNVSGYYVQLVPNERIVMKWRYRTWPAEHHADVTLVLTDKGVETELALCCEGVPTNEEELTRDGWRRYYFEGIKLTFGYGARLY</sequence>
<proteinExistence type="inferred from homology"/>
<reference evidence="4" key="1">
    <citation type="submission" date="2025-08" db="UniProtKB">
        <authorList>
            <consortium name="RefSeq"/>
        </authorList>
    </citation>
    <scope>IDENTIFICATION</scope>
    <source>
        <tissue evidence="4">Sperm</tissue>
    </source>
</reference>
<dbReference type="RefSeq" id="XP_032804018.1">
    <property type="nucleotide sequence ID" value="XM_032948127.1"/>
</dbReference>
<feature type="domain" description="Activator of Hsp90 ATPase AHSA1-like N-terminal" evidence="2">
    <location>
        <begin position="29"/>
        <end position="161"/>
    </location>
</feature>
<dbReference type="GO" id="GO:0051087">
    <property type="term" value="F:protein-folding chaperone binding"/>
    <property type="evidence" value="ECO:0007669"/>
    <property type="project" value="InterPro"/>
</dbReference>
<dbReference type="Gene3D" id="3.15.10.20">
    <property type="entry name" value="Activator of Hsp90 ATPase Aha1, N-terminal domain"/>
    <property type="match status" value="1"/>
</dbReference>
<protein>
    <submittedName>
        <fullName evidence="4">Activator of 90 kDa heat shock protein ATPase homolog 1-like</fullName>
    </submittedName>
</protein>
<dbReference type="GO" id="GO:0005829">
    <property type="term" value="C:cytosol"/>
    <property type="evidence" value="ECO:0007669"/>
    <property type="project" value="TreeGrafter"/>
</dbReference>